<name>A0A2T0MXN6_9ACTN</name>
<evidence type="ECO:0000313" key="1">
    <source>
        <dbReference type="EMBL" id="PRX63859.1"/>
    </source>
</evidence>
<keyword evidence="2" id="KW-1185">Reference proteome</keyword>
<proteinExistence type="predicted"/>
<gene>
    <name evidence="1" type="ORF">B0I32_110313</name>
</gene>
<protein>
    <submittedName>
        <fullName evidence="1">Uncharacterized protein</fullName>
    </submittedName>
</protein>
<sequence>MPLSNTGSAGFRAWPPETGCRGLIASALLLVTATAACRADEPAAPAPARGVTSVSQLVLPFDAYKTTPEQRAVLGNAHNALVARCMRKQGVTVAPPAEDPAAIAAIDPGNSRRYGVTDIAAARSHGYHLARPPSPDTTAAWAGKLPKRTRHRLYGTAANRGCLDRATLTLDKGARKADWPWLALQDSLTLEQAAKHPSVTAAVRRWQSCMSQAGHTYPAPEAAIADGRWDLDKPAVTEDEKLVATADTTCKWSAGLVAAWYAADAELQRAVIRDNADRFAALRANLKQRLGRASRLLAEHEGRQVR</sequence>
<dbReference type="Proteomes" id="UP000238312">
    <property type="component" value="Unassembled WGS sequence"/>
</dbReference>
<reference evidence="1 2" key="1">
    <citation type="submission" date="2018-03" db="EMBL/GenBank/DDBJ databases">
        <title>Genomic Encyclopedia of Type Strains, Phase III (KMG-III): the genomes of soil and plant-associated and newly described type strains.</title>
        <authorList>
            <person name="Whitman W."/>
        </authorList>
    </citation>
    <scope>NUCLEOTIDE SEQUENCE [LARGE SCALE GENOMIC DNA]</scope>
    <source>
        <strain evidence="1 2">CGMCC 4.7104</strain>
    </source>
</reference>
<dbReference type="EMBL" id="PVNG01000010">
    <property type="protein sequence ID" value="PRX63859.1"/>
    <property type="molecule type" value="Genomic_DNA"/>
</dbReference>
<organism evidence="1 2">
    <name type="scientific">Nonomuraea fuscirosea</name>
    <dbReference type="NCBI Taxonomy" id="1291556"/>
    <lineage>
        <taxon>Bacteria</taxon>
        <taxon>Bacillati</taxon>
        <taxon>Actinomycetota</taxon>
        <taxon>Actinomycetes</taxon>
        <taxon>Streptosporangiales</taxon>
        <taxon>Streptosporangiaceae</taxon>
        <taxon>Nonomuraea</taxon>
    </lineage>
</organism>
<evidence type="ECO:0000313" key="2">
    <source>
        <dbReference type="Proteomes" id="UP000238312"/>
    </source>
</evidence>
<dbReference type="AlphaFoldDB" id="A0A2T0MXN6"/>
<comment type="caution">
    <text evidence="1">The sequence shown here is derived from an EMBL/GenBank/DDBJ whole genome shotgun (WGS) entry which is preliminary data.</text>
</comment>
<accession>A0A2T0MXN6</accession>